<dbReference type="GO" id="GO:0008757">
    <property type="term" value="F:S-adenosylmethionine-dependent methyltransferase activity"/>
    <property type="evidence" value="ECO:0007669"/>
    <property type="project" value="InterPro"/>
</dbReference>
<accession>A0A975FZT9</accession>
<proteinExistence type="predicted"/>
<name>A0A975FZT9_9CAUL</name>
<dbReference type="InterPro" id="IPR029063">
    <property type="entry name" value="SAM-dependent_MTases_sf"/>
</dbReference>
<dbReference type="InterPro" id="IPR013216">
    <property type="entry name" value="Methyltransf_11"/>
</dbReference>
<evidence type="ECO:0000313" key="3">
    <source>
        <dbReference type="Proteomes" id="UP000676409"/>
    </source>
</evidence>
<protein>
    <submittedName>
        <fullName evidence="2">Methyltransferase domain-containing protein</fullName>
    </submittedName>
</protein>
<gene>
    <name evidence="2" type="ORF">KCG34_00935</name>
</gene>
<evidence type="ECO:0000259" key="1">
    <source>
        <dbReference type="Pfam" id="PF08241"/>
    </source>
</evidence>
<sequence>MTGAGPVVDARYYEAASPHSPGERLLIWARDRIYRDFLRMVGPKPTDRILDVGVSDVVTDGANLLERLYPHPENITALGLGEGGDFREAYPKVAYRRITAGEPLPFADRAFDIAVSNAVIEHVGSREAQKAFVAELARVAKVVFLTAPNRWFPVEHHTGLPLAHYHPATFAAGCRLTGKESWLDPAELILTGTSDLAAAAPAGGRPKIGHTGLPLGPFSSNLYMVIGA</sequence>
<dbReference type="AlphaFoldDB" id="A0A975FZT9"/>
<keyword evidence="3" id="KW-1185">Reference proteome</keyword>
<dbReference type="KEGG" id="caul:KCG34_00935"/>
<keyword evidence="2" id="KW-0808">Transferase</keyword>
<feature type="domain" description="Methyltransferase type 11" evidence="1">
    <location>
        <begin position="96"/>
        <end position="141"/>
    </location>
</feature>
<dbReference type="EMBL" id="CP073078">
    <property type="protein sequence ID" value="QUD88490.1"/>
    <property type="molecule type" value="Genomic_DNA"/>
</dbReference>
<evidence type="ECO:0000313" key="2">
    <source>
        <dbReference type="EMBL" id="QUD88490.1"/>
    </source>
</evidence>
<dbReference type="SUPFAM" id="SSF53335">
    <property type="entry name" value="S-adenosyl-L-methionine-dependent methyltransferases"/>
    <property type="match status" value="1"/>
</dbReference>
<dbReference type="RefSeq" id="WP_211938540.1">
    <property type="nucleotide sequence ID" value="NZ_CP073078.1"/>
</dbReference>
<dbReference type="Proteomes" id="UP000676409">
    <property type="component" value="Chromosome"/>
</dbReference>
<organism evidence="2 3">
    <name type="scientific">Phenylobacterium montanum</name>
    <dbReference type="NCBI Taxonomy" id="2823693"/>
    <lineage>
        <taxon>Bacteria</taxon>
        <taxon>Pseudomonadati</taxon>
        <taxon>Pseudomonadota</taxon>
        <taxon>Alphaproteobacteria</taxon>
        <taxon>Caulobacterales</taxon>
        <taxon>Caulobacteraceae</taxon>
        <taxon>Phenylobacterium</taxon>
    </lineage>
</organism>
<dbReference type="GO" id="GO:0032259">
    <property type="term" value="P:methylation"/>
    <property type="evidence" value="ECO:0007669"/>
    <property type="project" value="UniProtKB-KW"/>
</dbReference>
<reference evidence="2" key="1">
    <citation type="submission" date="2021-04" db="EMBL/GenBank/DDBJ databases">
        <title>The complete genome sequence of Caulobacter sp. S6.</title>
        <authorList>
            <person name="Tang Y."/>
            <person name="Ouyang W."/>
            <person name="Liu Q."/>
            <person name="Huang B."/>
            <person name="Guo Z."/>
            <person name="Lei P."/>
        </authorList>
    </citation>
    <scope>NUCLEOTIDE SEQUENCE</scope>
    <source>
        <strain evidence="2">S6</strain>
    </source>
</reference>
<keyword evidence="2" id="KW-0489">Methyltransferase</keyword>
<dbReference type="Gene3D" id="3.40.50.150">
    <property type="entry name" value="Vaccinia Virus protein VP39"/>
    <property type="match status" value="1"/>
</dbReference>
<dbReference type="Pfam" id="PF08241">
    <property type="entry name" value="Methyltransf_11"/>
    <property type="match status" value="1"/>
</dbReference>